<evidence type="ECO:0000313" key="3">
    <source>
        <dbReference type="Proteomes" id="UP001500503"/>
    </source>
</evidence>
<feature type="compositionally biased region" description="Low complexity" evidence="1">
    <location>
        <begin position="87"/>
        <end position="106"/>
    </location>
</feature>
<organism evidence="2 3">
    <name type="scientific">Actinoallomurus oryzae</name>
    <dbReference type="NCBI Taxonomy" id="502180"/>
    <lineage>
        <taxon>Bacteria</taxon>
        <taxon>Bacillati</taxon>
        <taxon>Actinomycetota</taxon>
        <taxon>Actinomycetes</taxon>
        <taxon>Streptosporangiales</taxon>
        <taxon>Thermomonosporaceae</taxon>
        <taxon>Actinoallomurus</taxon>
    </lineage>
</organism>
<gene>
    <name evidence="2" type="ORF">GCM10023191_062870</name>
</gene>
<keyword evidence="3" id="KW-1185">Reference proteome</keyword>
<accession>A0ABP8QMN8</accession>
<protein>
    <submittedName>
        <fullName evidence="2">Uncharacterized protein</fullName>
    </submittedName>
</protein>
<feature type="compositionally biased region" description="Polar residues" evidence="1">
    <location>
        <begin position="107"/>
        <end position="120"/>
    </location>
</feature>
<reference evidence="3" key="1">
    <citation type="journal article" date="2019" name="Int. J. Syst. Evol. Microbiol.">
        <title>The Global Catalogue of Microorganisms (GCM) 10K type strain sequencing project: providing services to taxonomists for standard genome sequencing and annotation.</title>
        <authorList>
            <consortium name="The Broad Institute Genomics Platform"/>
            <consortium name="The Broad Institute Genome Sequencing Center for Infectious Disease"/>
            <person name="Wu L."/>
            <person name="Ma J."/>
        </authorList>
    </citation>
    <scope>NUCLEOTIDE SEQUENCE [LARGE SCALE GENOMIC DNA]</scope>
    <source>
        <strain evidence="3">JCM 17933</strain>
    </source>
</reference>
<comment type="caution">
    <text evidence="2">The sequence shown here is derived from an EMBL/GenBank/DDBJ whole genome shotgun (WGS) entry which is preliminary data.</text>
</comment>
<dbReference type="EMBL" id="BAABHF010000038">
    <property type="protein sequence ID" value="GAA4506138.1"/>
    <property type="molecule type" value="Genomic_DNA"/>
</dbReference>
<sequence>MKAIHSRAAEKGLIKGPAEKFGGLRVFLITRVPANQIQPAKVSPDRKHAHSERPLSYGDDPMRTILVTATAAILALGLSACNNNDTAASAPSSVPSSAAPVKGSPSTPTQHDTTPTNHDAQPSEVGEAAGELTYLAPGKFQVGDTVFFTADDTVLIVAGGKCPDGAARPDNRCTTDNMEMWVQSAQRLAKVSFAGQTATVIREVNDI</sequence>
<dbReference type="Proteomes" id="UP001500503">
    <property type="component" value="Unassembled WGS sequence"/>
</dbReference>
<feature type="region of interest" description="Disordered" evidence="1">
    <location>
        <begin position="38"/>
        <end position="58"/>
    </location>
</feature>
<evidence type="ECO:0000313" key="2">
    <source>
        <dbReference type="EMBL" id="GAA4506138.1"/>
    </source>
</evidence>
<evidence type="ECO:0000256" key="1">
    <source>
        <dbReference type="SAM" id="MobiDB-lite"/>
    </source>
</evidence>
<feature type="region of interest" description="Disordered" evidence="1">
    <location>
        <begin position="86"/>
        <end position="123"/>
    </location>
</feature>
<name>A0ABP8QMN8_9ACTN</name>
<proteinExistence type="predicted"/>